<reference evidence="1" key="1">
    <citation type="submission" date="2021-01" db="EMBL/GenBank/DDBJ databases">
        <title>Genome seq and assembly of Tabrizicola sp. KVB23.</title>
        <authorList>
            <person name="Chhetri G."/>
        </authorList>
    </citation>
    <scope>NUCLEOTIDE SEQUENCE</scope>
    <source>
        <strain evidence="1">KVB23</strain>
    </source>
</reference>
<dbReference type="SUPFAM" id="SSF48150">
    <property type="entry name" value="DNA-glycosylase"/>
    <property type="match status" value="1"/>
</dbReference>
<dbReference type="PANTHER" id="PTHR30037:SF3">
    <property type="entry name" value="BLR0857 PROTEIN"/>
    <property type="match status" value="1"/>
</dbReference>
<dbReference type="RefSeq" id="WP_202662436.1">
    <property type="nucleotide sequence ID" value="NZ_JAESVP010000011.1"/>
</dbReference>
<evidence type="ECO:0000313" key="1">
    <source>
        <dbReference type="EMBL" id="MBL4929872.1"/>
    </source>
</evidence>
<proteinExistence type="predicted"/>
<protein>
    <submittedName>
        <fullName evidence="1">DNA-3-methyladenine glycosylase I</fullName>
    </submittedName>
</protein>
<dbReference type="PANTHER" id="PTHR30037">
    <property type="entry name" value="DNA-3-METHYLADENINE GLYCOSYLASE 1"/>
    <property type="match status" value="1"/>
</dbReference>
<dbReference type="EMBL" id="JAESVP010000011">
    <property type="protein sequence ID" value="MBL4929872.1"/>
    <property type="molecule type" value="Genomic_DNA"/>
</dbReference>
<sequence>MRSFDEILAIAAERKGGVAAVLAGATQPLAAAALAAIPDDRWLAAMARGIFQAGISWKVVEAKWPGIEAAFAGFDPGRLAMFEGERIDALVSDTRVIRSGPKIVAIRDNAVFVQGVARECGGFGRRIADWPVNDFAGLLAWLGKNGSRLGGSTGAYMLRHMGKESYVLGPDVVARLVAEGVIDGPPTSAKAMASVQAAFNQWQAESRQPLNVISRVLAQSIGAVGSGAGP</sequence>
<comment type="caution">
    <text evidence="1">The sequence shown here is derived from an EMBL/GenBank/DDBJ whole genome shotgun (WGS) entry which is preliminary data.</text>
</comment>
<gene>
    <name evidence="1" type="ORF">JI744_17350</name>
</gene>
<dbReference type="Proteomes" id="UP000619033">
    <property type="component" value="Unassembled WGS sequence"/>
</dbReference>
<dbReference type="InterPro" id="IPR005019">
    <property type="entry name" value="Adenine_glyco"/>
</dbReference>
<evidence type="ECO:0000313" key="2">
    <source>
        <dbReference type="Proteomes" id="UP000619033"/>
    </source>
</evidence>
<dbReference type="AlphaFoldDB" id="A0A8J7MUH3"/>
<dbReference type="Gene3D" id="1.10.340.30">
    <property type="entry name" value="Hypothetical protein, domain 2"/>
    <property type="match status" value="1"/>
</dbReference>
<dbReference type="GO" id="GO:0006284">
    <property type="term" value="P:base-excision repair"/>
    <property type="evidence" value="ECO:0007669"/>
    <property type="project" value="InterPro"/>
</dbReference>
<keyword evidence="2" id="KW-1185">Reference proteome</keyword>
<dbReference type="InterPro" id="IPR052891">
    <property type="entry name" value="DNA-3mA_glycosylase"/>
</dbReference>
<dbReference type="GO" id="GO:0008725">
    <property type="term" value="F:DNA-3-methyladenine glycosylase activity"/>
    <property type="evidence" value="ECO:0007669"/>
    <property type="project" value="InterPro"/>
</dbReference>
<dbReference type="InterPro" id="IPR011257">
    <property type="entry name" value="DNA_glycosylase"/>
</dbReference>
<dbReference type="Pfam" id="PF03352">
    <property type="entry name" value="Adenine_glyco"/>
    <property type="match status" value="1"/>
</dbReference>
<organism evidence="1 2">
    <name type="scientific">Fuscibacter oryzae</name>
    <dbReference type="NCBI Taxonomy" id="2803939"/>
    <lineage>
        <taxon>Bacteria</taxon>
        <taxon>Pseudomonadati</taxon>
        <taxon>Pseudomonadota</taxon>
        <taxon>Alphaproteobacteria</taxon>
        <taxon>Rhodobacterales</taxon>
        <taxon>Paracoccaceae</taxon>
        <taxon>Fuscibacter</taxon>
    </lineage>
</organism>
<accession>A0A8J7MUH3</accession>
<name>A0A8J7MUH3_9RHOB</name>